<dbReference type="Gene3D" id="1.20.120.1760">
    <property type="match status" value="1"/>
</dbReference>
<feature type="non-terminal residue" evidence="2">
    <location>
        <position position="1"/>
    </location>
</feature>
<dbReference type="EMBL" id="LJVA01000124">
    <property type="protein sequence ID" value="KPL07450.1"/>
    <property type="molecule type" value="Genomic_DNA"/>
</dbReference>
<evidence type="ECO:0000313" key="2">
    <source>
        <dbReference type="EMBL" id="KPL07450.1"/>
    </source>
</evidence>
<dbReference type="AlphaFoldDB" id="A0A0S8JCX0"/>
<gene>
    <name evidence="2" type="ORF">AMJ71_08955</name>
</gene>
<keyword evidence="1" id="KW-0472">Membrane</keyword>
<reference evidence="2 3" key="1">
    <citation type="journal article" date="2015" name="Microbiome">
        <title>Genomic resolution of linkages in carbon, nitrogen, and sulfur cycling among widespread estuary sediment bacteria.</title>
        <authorList>
            <person name="Baker B.J."/>
            <person name="Lazar C.S."/>
            <person name="Teske A.P."/>
            <person name="Dick G.J."/>
        </authorList>
    </citation>
    <scope>NUCLEOTIDE SEQUENCE [LARGE SCALE GENOMIC DNA]</scope>
    <source>
        <strain evidence="2">SM1_40</strain>
    </source>
</reference>
<proteinExistence type="predicted"/>
<evidence type="ECO:0000313" key="3">
    <source>
        <dbReference type="Proteomes" id="UP000051035"/>
    </source>
</evidence>
<organism evidence="2 3">
    <name type="scientific">candidate division TA06 bacterium SM1_40</name>
    <dbReference type="NCBI Taxonomy" id="1703773"/>
    <lineage>
        <taxon>Bacteria</taxon>
        <taxon>Bacteria division TA06</taxon>
    </lineage>
</organism>
<name>A0A0S8JCX0_UNCT6</name>
<sequence>GYECRTGLMERPERMLLLVCGGLLGERFFLGFVIAVAVLTHLTALHRIYYVWRQTRDTAGSGEHGQGST</sequence>
<keyword evidence="1" id="KW-1133">Transmembrane helix</keyword>
<evidence type="ECO:0000256" key="1">
    <source>
        <dbReference type="SAM" id="Phobius"/>
    </source>
</evidence>
<feature type="transmembrane region" description="Helical" evidence="1">
    <location>
        <begin position="15"/>
        <end position="39"/>
    </location>
</feature>
<accession>A0A0S8JCX0</accession>
<protein>
    <recommendedName>
        <fullName evidence="4">CDP-alcohol phosphatidyltransferase</fullName>
    </recommendedName>
</protein>
<comment type="caution">
    <text evidence="2">The sequence shown here is derived from an EMBL/GenBank/DDBJ whole genome shotgun (WGS) entry which is preliminary data.</text>
</comment>
<keyword evidence="1" id="KW-0812">Transmembrane</keyword>
<dbReference type="Proteomes" id="UP000051035">
    <property type="component" value="Unassembled WGS sequence"/>
</dbReference>
<dbReference type="InterPro" id="IPR043130">
    <property type="entry name" value="CDP-OH_PTrfase_TM_dom"/>
</dbReference>
<evidence type="ECO:0008006" key="4">
    <source>
        <dbReference type="Google" id="ProtNLM"/>
    </source>
</evidence>